<proteinExistence type="predicted"/>
<organism evidence="1">
    <name type="scientific">Rhizophora mucronata</name>
    <name type="common">Asiatic mangrove</name>
    <dbReference type="NCBI Taxonomy" id="61149"/>
    <lineage>
        <taxon>Eukaryota</taxon>
        <taxon>Viridiplantae</taxon>
        <taxon>Streptophyta</taxon>
        <taxon>Embryophyta</taxon>
        <taxon>Tracheophyta</taxon>
        <taxon>Spermatophyta</taxon>
        <taxon>Magnoliopsida</taxon>
        <taxon>eudicotyledons</taxon>
        <taxon>Gunneridae</taxon>
        <taxon>Pentapetalae</taxon>
        <taxon>rosids</taxon>
        <taxon>fabids</taxon>
        <taxon>Malpighiales</taxon>
        <taxon>Rhizophoraceae</taxon>
        <taxon>Rhizophora</taxon>
    </lineage>
</organism>
<evidence type="ECO:0000313" key="1">
    <source>
        <dbReference type="EMBL" id="MBX48569.1"/>
    </source>
</evidence>
<sequence>MLIPNSYQTLANCSTKFRKEMPAVGSCSSGLILDVGITMKLWMSSLKC</sequence>
<dbReference type="AlphaFoldDB" id="A0A2P2P1M9"/>
<accession>A0A2P2P1M9</accession>
<protein>
    <submittedName>
        <fullName evidence="1">Uncharacterized protein</fullName>
    </submittedName>
</protein>
<reference evidence="1" key="1">
    <citation type="submission" date="2018-02" db="EMBL/GenBank/DDBJ databases">
        <title>Rhizophora mucronata_Transcriptome.</title>
        <authorList>
            <person name="Meera S.P."/>
            <person name="Sreeshan A."/>
            <person name="Augustine A."/>
        </authorList>
    </citation>
    <scope>NUCLEOTIDE SEQUENCE</scope>
    <source>
        <tissue evidence="1">Leaf</tissue>
    </source>
</reference>
<name>A0A2P2P1M9_RHIMU</name>
<dbReference type="EMBL" id="GGEC01068085">
    <property type="protein sequence ID" value="MBX48569.1"/>
    <property type="molecule type" value="Transcribed_RNA"/>
</dbReference>